<protein>
    <submittedName>
        <fullName evidence="6">Response regulator transcription factor</fullName>
    </submittedName>
</protein>
<sequence length="222" mass="24152">MSSIKVLLVDDHEVVRAGFQQLLDRHPEIEVVAEANNSQEAFDVFKRCAPDVVIMDLNMPVSAESDESASAQGGIEAVRRILSFDATAKVIVLTVWGAAPYPTNLVKSGVKGYLTKNCAPDELVQALLSVAKGGEYFSESIRQVLNDDGSDSPLKQLTSRELQIFTLLAEGKSVSEIANEKCLSPKTVHAHRSNIMRKLGVKRNAELTQLAIRYGLLAGNES</sequence>
<dbReference type="SUPFAM" id="SSF52172">
    <property type="entry name" value="CheY-like"/>
    <property type="match status" value="1"/>
</dbReference>
<evidence type="ECO:0000256" key="2">
    <source>
        <dbReference type="ARBA" id="ARBA00023125"/>
    </source>
</evidence>
<dbReference type="CDD" id="cd17535">
    <property type="entry name" value="REC_NarL-like"/>
    <property type="match status" value="1"/>
</dbReference>
<accession>A0A437Q8L9</accession>
<dbReference type="InterPro" id="IPR036388">
    <property type="entry name" value="WH-like_DNA-bd_sf"/>
</dbReference>
<dbReference type="InterPro" id="IPR039420">
    <property type="entry name" value="WalR-like"/>
</dbReference>
<dbReference type="InterPro" id="IPR000792">
    <property type="entry name" value="Tscrpt_reg_LuxR_C"/>
</dbReference>
<keyword evidence="1 3" id="KW-0597">Phosphoprotein</keyword>
<dbReference type="Pfam" id="PF00072">
    <property type="entry name" value="Response_reg"/>
    <property type="match status" value="1"/>
</dbReference>
<keyword evidence="7" id="KW-1185">Reference proteome</keyword>
<dbReference type="Proteomes" id="UP000282818">
    <property type="component" value="Unassembled WGS sequence"/>
</dbReference>
<dbReference type="PANTHER" id="PTHR43214:SF43">
    <property type="entry name" value="TWO-COMPONENT RESPONSE REGULATOR"/>
    <property type="match status" value="1"/>
</dbReference>
<evidence type="ECO:0000256" key="1">
    <source>
        <dbReference type="ARBA" id="ARBA00022553"/>
    </source>
</evidence>
<dbReference type="PANTHER" id="PTHR43214">
    <property type="entry name" value="TWO-COMPONENT RESPONSE REGULATOR"/>
    <property type="match status" value="1"/>
</dbReference>
<proteinExistence type="predicted"/>
<dbReference type="RefSeq" id="WP_127693723.1">
    <property type="nucleotide sequence ID" value="NZ_SACQ01000003.1"/>
</dbReference>
<dbReference type="GO" id="GO:0006355">
    <property type="term" value="P:regulation of DNA-templated transcription"/>
    <property type="evidence" value="ECO:0007669"/>
    <property type="project" value="InterPro"/>
</dbReference>
<dbReference type="InterPro" id="IPR011006">
    <property type="entry name" value="CheY-like_superfamily"/>
</dbReference>
<dbReference type="AlphaFoldDB" id="A0A437Q8L9"/>
<evidence type="ECO:0000256" key="3">
    <source>
        <dbReference type="PROSITE-ProRule" id="PRU00169"/>
    </source>
</evidence>
<dbReference type="PRINTS" id="PR00038">
    <property type="entry name" value="HTHLUXR"/>
</dbReference>
<dbReference type="GO" id="GO:0000160">
    <property type="term" value="P:phosphorelay signal transduction system"/>
    <property type="evidence" value="ECO:0007669"/>
    <property type="project" value="InterPro"/>
</dbReference>
<evidence type="ECO:0000313" key="7">
    <source>
        <dbReference type="Proteomes" id="UP000282818"/>
    </source>
</evidence>
<dbReference type="Gene3D" id="3.40.50.2300">
    <property type="match status" value="1"/>
</dbReference>
<organism evidence="6 7">
    <name type="scientific">Neptunomonas marina</name>
    <dbReference type="NCBI Taxonomy" id="1815562"/>
    <lineage>
        <taxon>Bacteria</taxon>
        <taxon>Pseudomonadati</taxon>
        <taxon>Pseudomonadota</taxon>
        <taxon>Gammaproteobacteria</taxon>
        <taxon>Oceanospirillales</taxon>
        <taxon>Oceanospirillaceae</taxon>
        <taxon>Neptunomonas</taxon>
    </lineage>
</organism>
<dbReference type="InterPro" id="IPR016032">
    <property type="entry name" value="Sig_transdc_resp-reg_C-effctor"/>
</dbReference>
<evidence type="ECO:0000259" key="5">
    <source>
        <dbReference type="PROSITE" id="PS50110"/>
    </source>
</evidence>
<gene>
    <name evidence="6" type="ORF">EOE65_07625</name>
</gene>
<dbReference type="CDD" id="cd06170">
    <property type="entry name" value="LuxR_C_like"/>
    <property type="match status" value="1"/>
</dbReference>
<dbReference type="Pfam" id="PF00196">
    <property type="entry name" value="GerE"/>
    <property type="match status" value="1"/>
</dbReference>
<dbReference type="InterPro" id="IPR058245">
    <property type="entry name" value="NreC/VraR/RcsB-like_REC"/>
</dbReference>
<reference evidence="6 7" key="1">
    <citation type="submission" date="2019-01" db="EMBL/GenBank/DDBJ databases">
        <authorList>
            <person name="Chen W.-M."/>
        </authorList>
    </citation>
    <scope>NUCLEOTIDE SEQUENCE [LARGE SCALE GENOMIC DNA]</scope>
    <source>
        <strain evidence="6 7">HPM-16</strain>
    </source>
</reference>
<comment type="caution">
    <text evidence="6">The sequence shown here is derived from an EMBL/GenBank/DDBJ whole genome shotgun (WGS) entry which is preliminary data.</text>
</comment>
<feature type="domain" description="Response regulatory" evidence="5">
    <location>
        <begin position="5"/>
        <end position="131"/>
    </location>
</feature>
<dbReference type="Gene3D" id="1.10.10.10">
    <property type="entry name" value="Winged helix-like DNA-binding domain superfamily/Winged helix DNA-binding domain"/>
    <property type="match status" value="1"/>
</dbReference>
<keyword evidence="2" id="KW-0238">DNA-binding</keyword>
<evidence type="ECO:0000313" key="6">
    <source>
        <dbReference type="EMBL" id="RVU30878.1"/>
    </source>
</evidence>
<dbReference type="SMART" id="SM00448">
    <property type="entry name" value="REC"/>
    <property type="match status" value="1"/>
</dbReference>
<dbReference type="EMBL" id="SACQ01000003">
    <property type="protein sequence ID" value="RVU30878.1"/>
    <property type="molecule type" value="Genomic_DNA"/>
</dbReference>
<feature type="domain" description="HTH luxR-type" evidence="4">
    <location>
        <begin position="150"/>
        <end position="215"/>
    </location>
</feature>
<dbReference type="PROSITE" id="PS50110">
    <property type="entry name" value="RESPONSE_REGULATORY"/>
    <property type="match status" value="1"/>
</dbReference>
<dbReference type="SMART" id="SM00421">
    <property type="entry name" value="HTH_LUXR"/>
    <property type="match status" value="1"/>
</dbReference>
<dbReference type="GO" id="GO:0003677">
    <property type="term" value="F:DNA binding"/>
    <property type="evidence" value="ECO:0007669"/>
    <property type="project" value="UniProtKB-KW"/>
</dbReference>
<name>A0A437Q8L9_9GAMM</name>
<dbReference type="PROSITE" id="PS50043">
    <property type="entry name" value="HTH_LUXR_2"/>
    <property type="match status" value="1"/>
</dbReference>
<evidence type="ECO:0000259" key="4">
    <source>
        <dbReference type="PROSITE" id="PS50043"/>
    </source>
</evidence>
<dbReference type="SUPFAM" id="SSF46894">
    <property type="entry name" value="C-terminal effector domain of the bipartite response regulators"/>
    <property type="match status" value="1"/>
</dbReference>
<dbReference type="InterPro" id="IPR001789">
    <property type="entry name" value="Sig_transdc_resp-reg_receiver"/>
</dbReference>
<feature type="modified residue" description="4-aspartylphosphate" evidence="3">
    <location>
        <position position="56"/>
    </location>
</feature>